<evidence type="ECO:0000256" key="1">
    <source>
        <dbReference type="PROSITE-ProRule" id="PRU00339"/>
    </source>
</evidence>
<comment type="caution">
    <text evidence="3">The sequence shown here is derived from an EMBL/GenBank/DDBJ whole genome shotgun (WGS) entry which is preliminary data.</text>
</comment>
<keyword evidence="2" id="KW-0732">Signal</keyword>
<dbReference type="PROSITE" id="PS50005">
    <property type="entry name" value="TPR"/>
    <property type="match status" value="2"/>
</dbReference>
<dbReference type="Gene3D" id="1.25.40.10">
    <property type="entry name" value="Tetratricopeptide repeat domain"/>
    <property type="match status" value="1"/>
</dbReference>
<proteinExistence type="predicted"/>
<dbReference type="InterPro" id="IPR011990">
    <property type="entry name" value="TPR-like_helical_dom_sf"/>
</dbReference>
<evidence type="ECO:0000313" key="4">
    <source>
        <dbReference type="Proteomes" id="UP000561438"/>
    </source>
</evidence>
<feature type="repeat" description="TPR" evidence="1">
    <location>
        <begin position="66"/>
        <end position="99"/>
    </location>
</feature>
<reference evidence="3 4" key="1">
    <citation type="submission" date="2020-06" db="EMBL/GenBank/DDBJ databases">
        <title>Altererythrobacter sp. HHU K3-1.</title>
        <authorList>
            <person name="Zhang D."/>
            <person name="Xue H."/>
        </authorList>
    </citation>
    <scope>NUCLEOTIDE SEQUENCE [LARGE SCALE GENOMIC DNA]</scope>
    <source>
        <strain evidence="3 4">HHU K3-1</strain>
    </source>
</reference>
<dbReference type="SMART" id="SM00028">
    <property type="entry name" value="TPR"/>
    <property type="match status" value="3"/>
</dbReference>
<keyword evidence="4" id="KW-1185">Reference proteome</keyword>
<feature type="chain" id="PRO_5032522157" evidence="2">
    <location>
        <begin position="24"/>
        <end position="168"/>
    </location>
</feature>
<protein>
    <submittedName>
        <fullName evidence="3">Tetratricopeptide repeat protein</fullName>
    </submittedName>
</protein>
<organism evidence="3 4">
    <name type="scientific">Qipengyuania atrilutea</name>
    <dbReference type="NCBI Taxonomy" id="2744473"/>
    <lineage>
        <taxon>Bacteria</taxon>
        <taxon>Pseudomonadati</taxon>
        <taxon>Pseudomonadota</taxon>
        <taxon>Alphaproteobacteria</taxon>
        <taxon>Sphingomonadales</taxon>
        <taxon>Erythrobacteraceae</taxon>
        <taxon>Qipengyuania</taxon>
    </lineage>
</organism>
<name>A0A850HA48_9SPHN</name>
<dbReference type="AlphaFoldDB" id="A0A850HA48"/>
<evidence type="ECO:0000313" key="3">
    <source>
        <dbReference type="EMBL" id="NVD43949.1"/>
    </source>
</evidence>
<evidence type="ECO:0000256" key="2">
    <source>
        <dbReference type="SAM" id="SignalP"/>
    </source>
</evidence>
<dbReference type="InterPro" id="IPR019734">
    <property type="entry name" value="TPR_rpt"/>
</dbReference>
<gene>
    <name evidence="3" type="ORF">HUV48_02815</name>
</gene>
<feature type="signal peptide" evidence="2">
    <location>
        <begin position="1"/>
        <end position="23"/>
    </location>
</feature>
<sequence length="168" mass="17460">MRYAPAAAALSLALAVTSSVATSAQPEASPRAAMLISEGRAAQDAGRSQDAIDAFEAALTVDPAYTPVLIDLAEVARDQDLQGKAIRYYREALERDPSNFAAISGEGEALAEKGAFDQARANLAKLQSMCGDSCPETQALAATIASPPARPVLTAEARADADEQPQVN</sequence>
<dbReference type="Pfam" id="PF13432">
    <property type="entry name" value="TPR_16"/>
    <property type="match status" value="1"/>
</dbReference>
<feature type="repeat" description="TPR" evidence="1">
    <location>
        <begin position="32"/>
        <end position="65"/>
    </location>
</feature>
<dbReference type="SUPFAM" id="SSF48452">
    <property type="entry name" value="TPR-like"/>
    <property type="match status" value="1"/>
</dbReference>
<dbReference type="EMBL" id="JABWGV010000001">
    <property type="protein sequence ID" value="NVD43949.1"/>
    <property type="molecule type" value="Genomic_DNA"/>
</dbReference>
<accession>A0A850HA48</accession>
<keyword evidence="1" id="KW-0802">TPR repeat</keyword>
<dbReference type="Proteomes" id="UP000561438">
    <property type="component" value="Unassembled WGS sequence"/>
</dbReference>